<dbReference type="InterPro" id="IPR039506">
    <property type="entry name" value="SPOB_a"/>
</dbReference>
<evidence type="ECO:0000256" key="3">
    <source>
        <dbReference type="ARBA" id="ARBA00022777"/>
    </source>
</evidence>
<dbReference type="EMBL" id="AP024601">
    <property type="protein sequence ID" value="BCU81274.1"/>
    <property type="molecule type" value="Genomic_DNA"/>
</dbReference>
<dbReference type="GO" id="GO:0000155">
    <property type="term" value="F:phosphorelay sensor kinase activity"/>
    <property type="evidence" value="ECO:0007669"/>
    <property type="project" value="InterPro"/>
</dbReference>
<dbReference type="Proteomes" id="UP000677436">
    <property type="component" value="Chromosome"/>
</dbReference>
<dbReference type="Pfam" id="PF14689">
    <property type="entry name" value="SPOB_a"/>
    <property type="match status" value="1"/>
</dbReference>
<keyword evidence="4" id="KW-0472">Membrane</keyword>
<name>A0A8D5UDX7_9BACL</name>
<feature type="transmembrane region" description="Helical" evidence="4">
    <location>
        <begin position="31"/>
        <end position="48"/>
    </location>
</feature>
<evidence type="ECO:0000259" key="5">
    <source>
        <dbReference type="Pfam" id="PF14689"/>
    </source>
</evidence>
<accession>A0A8D5UDX7</accession>
<keyword evidence="7" id="KW-1185">Reference proteome</keyword>
<dbReference type="Gene3D" id="1.10.287.130">
    <property type="match status" value="1"/>
</dbReference>
<dbReference type="SUPFAM" id="SSF55890">
    <property type="entry name" value="Sporulation response regulatory protein Spo0B"/>
    <property type="match status" value="1"/>
</dbReference>
<proteinExistence type="predicted"/>
<keyword evidence="2" id="KW-0808">Transferase</keyword>
<gene>
    <name evidence="6" type="ORF">JIR001_10570</name>
</gene>
<organism evidence="6 7">
    <name type="scientific">Polycladomyces abyssicola</name>
    <dbReference type="NCBI Taxonomy" id="1125966"/>
    <lineage>
        <taxon>Bacteria</taxon>
        <taxon>Bacillati</taxon>
        <taxon>Bacillota</taxon>
        <taxon>Bacilli</taxon>
        <taxon>Bacillales</taxon>
        <taxon>Thermoactinomycetaceae</taxon>
        <taxon>Polycladomyces</taxon>
    </lineage>
</organism>
<dbReference type="InterPro" id="IPR016120">
    <property type="entry name" value="Sig_transdc_His_kin_SpoOB"/>
</dbReference>
<keyword evidence="4" id="KW-0812">Transmembrane</keyword>
<keyword evidence="3" id="KW-0418">Kinase</keyword>
<evidence type="ECO:0000256" key="2">
    <source>
        <dbReference type="ARBA" id="ARBA00022679"/>
    </source>
</evidence>
<evidence type="ECO:0000313" key="7">
    <source>
        <dbReference type="Proteomes" id="UP000677436"/>
    </source>
</evidence>
<evidence type="ECO:0000313" key="6">
    <source>
        <dbReference type="EMBL" id="BCU81274.1"/>
    </source>
</evidence>
<keyword evidence="1" id="KW-0597">Phosphoprotein</keyword>
<reference evidence="6" key="1">
    <citation type="journal article" date="2013" name="Int. J. Syst. Evol. Microbiol.">
        <title>Polycladomyces abyssicola gen. nov., sp. nov., a thermophilic filamentous bacterium isolated from hemipelagic sediment.</title>
        <authorList>
            <person name="Tsubouchi T."/>
            <person name="Shimane Y."/>
            <person name="Mori K."/>
            <person name="Usui K."/>
            <person name="Hiraki T."/>
            <person name="Tame A."/>
            <person name="Uematsu K."/>
            <person name="Maruyama T."/>
            <person name="Hatada Y."/>
        </authorList>
    </citation>
    <scope>NUCLEOTIDE SEQUENCE</scope>
    <source>
        <strain evidence="6">JIR-001</strain>
    </source>
</reference>
<reference evidence="6" key="2">
    <citation type="journal article" date="2021" name="Microbiol. Resour. Announc.">
        <title>Complete Genome Sequence of Polycladomyces abyssicola JIR-001T, Isolated from Hemipelagic Sediment in Deep Seawater.</title>
        <authorList>
            <person name="Tsubouchi T."/>
            <person name="Kaneko Y."/>
        </authorList>
    </citation>
    <scope>NUCLEOTIDE SEQUENCE</scope>
    <source>
        <strain evidence="6">JIR-001</strain>
    </source>
</reference>
<evidence type="ECO:0000256" key="4">
    <source>
        <dbReference type="SAM" id="Phobius"/>
    </source>
</evidence>
<sequence length="246" mass="28344">MPVPDKWKAWLKPTIPAGIMLVAMTAYPWPWWGRMILGAVAWASIVWAQQRVERVAERKLLVREAETVLRWLSRLRHDWLNEIQVLLGYCSMNKTDRVRPHLLRLAKEMEQERTLSQISHPLLAVALIQLRHHAPGWRWQIEFHMETSNLSAQQGYDAAVYVENLAKCLTTVTAVAPEDVSVRMVFDWDGDTLLISLTSQLPLADAVEKARVQSGLQDGTETKRNGENEWIIRFLNRSKTGKAWLM</sequence>
<dbReference type="AlphaFoldDB" id="A0A8D5UDX7"/>
<feature type="domain" description="SpoOB alpha-helical" evidence="5">
    <location>
        <begin position="61"/>
        <end position="117"/>
    </location>
</feature>
<evidence type="ECO:0000256" key="1">
    <source>
        <dbReference type="ARBA" id="ARBA00022553"/>
    </source>
</evidence>
<protein>
    <recommendedName>
        <fullName evidence="5">SpoOB alpha-helical domain-containing protein</fullName>
    </recommendedName>
</protein>
<keyword evidence="4" id="KW-1133">Transmembrane helix</keyword>
<dbReference type="KEGG" id="pabs:JIR001_10570"/>